<keyword evidence="2" id="KW-0808">Transferase</keyword>
<dbReference type="Gene3D" id="3.40.630.30">
    <property type="match status" value="1"/>
</dbReference>
<dbReference type="GO" id="GO:0016746">
    <property type="term" value="F:acyltransferase activity"/>
    <property type="evidence" value="ECO:0007669"/>
    <property type="project" value="UniProtKB-KW"/>
</dbReference>
<keyword evidence="3" id="KW-1185">Reference proteome</keyword>
<dbReference type="RefSeq" id="WP_308984693.1">
    <property type="nucleotide sequence ID" value="NZ_JARXIC010000009.1"/>
</dbReference>
<comment type="caution">
    <text evidence="2">The sequence shown here is derived from an EMBL/GenBank/DDBJ whole genome shotgun (WGS) entry which is preliminary data.</text>
</comment>
<name>A0ABU1AHB5_9BACT</name>
<dbReference type="PROSITE" id="PS51186">
    <property type="entry name" value="GNAT"/>
    <property type="match status" value="1"/>
</dbReference>
<gene>
    <name evidence="2" type="ORF">QEH59_07225</name>
</gene>
<sequence length="161" mass="18194">MDIRLSEQSDAAGIWEIFQQVIASADSYVFPQDADQALFQKHWMKYRPIVATENEQIVGSYIIKENQMGLGNHIANGSYMVHPDHHGKGIGKKLGQHSLELARARGFKAMQFNIVVATNAPAVALWKKLGFRIIGTTPKAFRHPQHGYVDAHIMYRDLQHD</sequence>
<dbReference type="InterPro" id="IPR000182">
    <property type="entry name" value="GNAT_dom"/>
</dbReference>
<dbReference type="EMBL" id="JARXIC010000009">
    <property type="protein sequence ID" value="MDQ8194210.1"/>
    <property type="molecule type" value="Genomic_DNA"/>
</dbReference>
<dbReference type="InterPro" id="IPR016181">
    <property type="entry name" value="Acyl_CoA_acyltransferase"/>
</dbReference>
<dbReference type="InterPro" id="IPR052742">
    <property type="entry name" value="Mito_N-acetyltransferase"/>
</dbReference>
<dbReference type="Pfam" id="PF00583">
    <property type="entry name" value="Acetyltransf_1"/>
    <property type="match status" value="1"/>
</dbReference>
<dbReference type="SUPFAM" id="SSF55729">
    <property type="entry name" value="Acyl-CoA N-acyltransferases (Nat)"/>
    <property type="match status" value="1"/>
</dbReference>
<feature type="domain" description="N-acetyltransferase" evidence="1">
    <location>
        <begin position="1"/>
        <end position="159"/>
    </location>
</feature>
<evidence type="ECO:0000313" key="3">
    <source>
        <dbReference type="Proteomes" id="UP001243717"/>
    </source>
</evidence>
<evidence type="ECO:0000313" key="2">
    <source>
        <dbReference type="EMBL" id="MDQ8194210.1"/>
    </source>
</evidence>
<evidence type="ECO:0000259" key="1">
    <source>
        <dbReference type="PROSITE" id="PS51186"/>
    </source>
</evidence>
<organism evidence="2 3">
    <name type="scientific">Thalassobacterium sedimentorum</name>
    <dbReference type="NCBI Taxonomy" id="3041258"/>
    <lineage>
        <taxon>Bacteria</taxon>
        <taxon>Pseudomonadati</taxon>
        <taxon>Verrucomicrobiota</taxon>
        <taxon>Opitutia</taxon>
        <taxon>Puniceicoccales</taxon>
        <taxon>Coraliomargaritaceae</taxon>
        <taxon>Thalassobacterium</taxon>
    </lineage>
</organism>
<dbReference type="PANTHER" id="PTHR43138:SF1">
    <property type="entry name" value="N-ACETYLTRANSFERASE ACA1"/>
    <property type="match status" value="1"/>
</dbReference>
<dbReference type="EC" id="2.3.1.-" evidence="2"/>
<protein>
    <submittedName>
        <fullName evidence="2">GNAT family N-acetyltransferase</fullName>
        <ecNumber evidence="2">2.3.1.-</ecNumber>
    </submittedName>
</protein>
<proteinExistence type="predicted"/>
<dbReference type="Proteomes" id="UP001243717">
    <property type="component" value="Unassembled WGS sequence"/>
</dbReference>
<dbReference type="CDD" id="cd04301">
    <property type="entry name" value="NAT_SF"/>
    <property type="match status" value="1"/>
</dbReference>
<keyword evidence="2" id="KW-0012">Acyltransferase</keyword>
<dbReference type="PANTHER" id="PTHR43138">
    <property type="entry name" value="ACETYLTRANSFERASE, GNAT FAMILY"/>
    <property type="match status" value="1"/>
</dbReference>
<reference evidence="2 3" key="1">
    <citation type="submission" date="2023-04" db="EMBL/GenBank/DDBJ databases">
        <title>A novel bacteria isolated from coastal sediment.</title>
        <authorList>
            <person name="Liu X.-J."/>
            <person name="Du Z.-J."/>
        </authorList>
    </citation>
    <scope>NUCLEOTIDE SEQUENCE [LARGE SCALE GENOMIC DNA]</scope>
    <source>
        <strain evidence="2 3">SDUM461004</strain>
    </source>
</reference>
<accession>A0ABU1AHB5</accession>